<dbReference type="PANTHER" id="PTHR13696">
    <property type="entry name" value="P-LOOP CONTAINING NUCLEOSIDE TRIPHOSPHATE HYDROLASE"/>
    <property type="match status" value="1"/>
</dbReference>
<dbReference type="Pfam" id="PF13614">
    <property type="entry name" value="AAA_31"/>
    <property type="match status" value="1"/>
</dbReference>
<name>A0AAU9CVA6_9BACT</name>
<proteinExistence type="predicted"/>
<dbReference type="AlphaFoldDB" id="A0AAU9CVA6"/>
<dbReference type="PANTHER" id="PTHR13696:SF99">
    <property type="entry name" value="COBYRINIC ACID AC-DIAMIDE SYNTHASE"/>
    <property type="match status" value="1"/>
</dbReference>
<evidence type="ECO:0000313" key="3">
    <source>
        <dbReference type="Proteomes" id="UP001348817"/>
    </source>
</evidence>
<keyword evidence="2" id="KW-0614">Plasmid</keyword>
<dbReference type="RefSeq" id="WP_338395111.1">
    <property type="nucleotide sequence ID" value="NZ_AP025316.1"/>
</dbReference>
<evidence type="ECO:0000313" key="2">
    <source>
        <dbReference type="EMBL" id="BDD11958.1"/>
    </source>
</evidence>
<evidence type="ECO:0000259" key="1">
    <source>
        <dbReference type="Pfam" id="PF13614"/>
    </source>
</evidence>
<dbReference type="KEGG" id="fax:FUAX_43900"/>
<dbReference type="EMBL" id="AP025316">
    <property type="protein sequence ID" value="BDD11958.1"/>
    <property type="molecule type" value="Genomic_DNA"/>
</dbReference>
<protein>
    <recommendedName>
        <fullName evidence="1">AAA domain-containing protein</fullName>
    </recommendedName>
</protein>
<dbReference type="CDD" id="cd02042">
    <property type="entry name" value="ParAB_family"/>
    <property type="match status" value="1"/>
</dbReference>
<dbReference type="Gene3D" id="3.40.50.300">
    <property type="entry name" value="P-loop containing nucleotide triphosphate hydrolases"/>
    <property type="match status" value="1"/>
</dbReference>
<dbReference type="InterPro" id="IPR050678">
    <property type="entry name" value="DNA_Partitioning_ATPase"/>
</dbReference>
<reference evidence="2 3" key="1">
    <citation type="submission" date="2021-12" db="EMBL/GenBank/DDBJ databases">
        <title>Genome sequencing of bacteria with rrn-lacking chromosome and rrn-plasmid.</title>
        <authorList>
            <person name="Anda M."/>
            <person name="Iwasaki W."/>
        </authorList>
    </citation>
    <scope>NUCLEOTIDE SEQUENCE [LARGE SCALE GENOMIC DNA]</scope>
    <source>
        <strain evidence="2 3">DSM 100852</strain>
        <plasmid evidence="2 3">pFA2</plasmid>
    </source>
</reference>
<keyword evidence="3" id="KW-1185">Reference proteome</keyword>
<gene>
    <name evidence="2" type="ORF">FUAX_43900</name>
</gene>
<feature type="domain" description="AAA" evidence="1">
    <location>
        <begin position="68"/>
        <end position="228"/>
    </location>
</feature>
<sequence>MISNNDIIEFFKENDAISASVIEKKAGLSHSTISKALNGTRKLNKDHIRKLLPVLKQLGFDKEAYLCRTLAIVNNKGGVSKTTTVHSLGIRLAELGFKTLMIDLDNQSNLTANCGVEDSAFHILSPGMHPIDIQDNLQLIPCNMELDEAQEELVGEYDQWTRVRDILRPYKETYDFILLDTAPSLGIFTGNAVIASDEVLIPTQAQKNSVEGLNKVFRLVESVGEKFDHKPRVGGILITQYQNTSVQKMYAEILRERYGELLFDASIPLLTAVQQAVAMNVSIFEMDRKNAAVKAYLELTDELLED</sequence>
<dbReference type="Proteomes" id="UP001348817">
    <property type="component" value="Plasmid pFA2"/>
</dbReference>
<dbReference type="SUPFAM" id="SSF52540">
    <property type="entry name" value="P-loop containing nucleoside triphosphate hydrolases"/>
    <property type="match status" value="1"/>
</dbReference>
<organism evidence="2 3">
    <name type="scientific">Fulvitalea axinellae</name>
    <dbReference type="NCBI Taxonomy" id="1182444"/>
    <lineage>
        <taxon>Bacteria</taxon>
        <taxon>Pseudomonadati</taxon>
        <taxon>Bacteroidota</taxon>
        <taxon>Cytophagia</taxon>
        <taxon>Cytophagales</taxon>
        <taxon>Persicobacteraceae</taxon>
        <taxon>Fulvitalea</taxon>
    </lineage>
</organism>
<geneLocation type="plasmid" evidence="2 3">
    <name>pFA2</name>
</geneLocation>
<dbReference type="InterPro" id="IPR027417">
    <property type="entry name" value="P-loop_NTPase"/>
</dbReference>
<accession>A0AAU9CVA6</accession>
<dbReference type="InterPro" id="IPR025669">
    <property type="entry name" value="AAA_dom"/>
</dbReference>